<protein>
    <submittedName>
        <fullName evidence="2">Uncharacterized protein</fullName>
    </submittedName>
</protein>
<dbReference type="STRING" id="203267.TWT_766"/>
<dbReference type="HOGENOM" id="CLU_2262594_0_0_11"/>
<gene>
    <name evidence="2" type="ordered locus">TWT_766</name>
</gene>
<sequence length="103" mass="12051">MIVKNTDDVYEEWEDADSDNPWIRSYLARKKLSDTLRDIRYSVNLPARLADTSCFTRLSRLMGNRLFIFTLIILPIAVVVSLFLRSRICNKRTSSRKSIKQHS</sequence>
<keyword evidence="3" id="KW-1185">Reference proteome</keyword>
<keyword evidence="1" id="KW-0472">Membrane</keyword>
<dbReference type="EMBL" id="AE014184">
    <property type="protein sequence ID" value="AAO44863.1"/>
    <property type="molecule type" value="Genomic_DNA"/>
</dbReference>
<feature type="transmembrane region" description="Helical" evidence="1">
    <location>
        <begin position="66"/>
        <end position="84"/>
    </location>
</feature>
<proteinExistence type="predicted"/>
<keyword evidence="1" id="KW-0812">Transmembrane</keyword>
<organism evidence="2 3">
    <name type="scientific">Tropheryma whipplei (strain Twist)</name>
    <name type="common">Whipple's bacillus</name>
    <dbReference type="NCBI Taxonomy" id="203267"/>
    <lineage>
        <taxon>Bacteria</taxon>
        <taxon>Bacillati</taxon>
        <taxon>Actinomycetota</taxon>
        <taxon>Actinomycetes</taxon>
        <taxon>Micrococcales</taxon>
        <taxon>Tropherymataceae</taxon>
        <taxon>Tropheryma</taxon>
    </lineage>
</organism>
<evidence type="ECO:0000256" key="1">
    <source>
        <dbReference type="SAM" id="Phobius"/>
    </source>
</evidence>
<name>Q83FH0_TROWT</name>
<keyword evidence="1" id="KW-1133">Transmembrane helix</keyword>
<dbReference type="Proteomes" id="UP000002200">
    <property type="component" value="Chromosome"/>
</dbReference>
<evidence type="ECO:0000313" key="3">
    <source>
        <dbReference type="Proteomes" id="UP000002200"/>
    </source>
</evidence>
<accession>Q83FH0</accession>
<dbReference type="AlphaFoldDB" id="Q83FH0"/>
<evidence type="ECO:0000313" key="2">
    <source>
        <dbReference type="EMBL" id="AAO44863.1"/>
    </source>
</evidence>
<dbReference type="KEGG" id="twh:TWT_766"/>
<reference evidence="2 3" key="1">
    <citation type="journal article" date="2003" name="Genome Res.">
        <title>Tropheryma whipplei twist: a human pathogenic Actinobacteria with a reduced genome.</title>
        <authorList>
            <person name="Raoult D."/>
            <person name="Ogata H."/>
            <person name="Audic S."/>
            <person name="Robert C."/>
            <person name="Suhre K."/>
            <person name="Drancourt M."/>
            <person name="Claverie J.-M."/>
        </authorList>
    </citation>
    <scope>NUCLEOTIDE SEQUENCE [LARGE SCALE GENOMIC DNA]</scope>
    <source>
        <strain evidence="2 3">Twist</strain>
    </source>
</reference>